<sequence length="46" mass="5299">QITQHGEDASVDDDVIATAIPKLRKLLAKFELKDVYNMDETGLFYW</sequence>
<evidence type="ECO:0000313" key="2">
    <source>
        <dbReference type="Proteomes" id="UP000789405"/>
    </source>
</evidence>
<protein>
    <submittedName>
        <fullName evidence="1">8220_t:CDS:1</fullName>
    </submittedName>
</protein>
<dbReference type="EMBL" id="CAJVPY010057674">
    <property type="protein sequence ID" value="CAG8819243.1"/>
    <property type="molecule type" value="Genomic_DNA"/>
</dbReference>
<name>A0A9N9KD83_9GLOM</name>
<comment type="caution">
    <text evidence="1">The sequence shown here is derived from an EMBL/GenBank/DDBJ whole genome shotgun (WGS) entry which is preliminary data.</text>
</comment>
<dbReference type="Proteomes" id="UP000789405">
    <property type="component" value="Unassembled WGS sequence"/>
</dbReference>
<dbReference type="OrthoDB" id="2447222at2759"/>
<feature type="non-terminal residue" evidence="1">
    <location>
        <position position="1"/>
    </location>
</feature>
<evidence type="ECO:0000313" key="1">
    <source>
        <dbReference type="EMBL" id="CAG8819243.1"/>
    </source>
</evidence>
<gene>
    <name evidence="1" type="ORF">DERYTH_LOCUS26750</name>
</gene>
<accession>A0A9N9KD83</accession>
<keyword evidence="2" id="KW-1185">Reference proteome</keyword>
<organism evidence="1 2">
    <name type="scientific">Dentiscutata erythropus</name>
    <dbReference type="NCBI Taxonomy" id="1348616"/>
    <lineage>
        <taxon>Eukaryota</taxon>
        <taxon>Fungi</taxon>
        <taxon>Fungi incertae sedis</taxon>
        <taxon>Mucoromycota</taxon>
        <taxon>Glomeromycotina</taxon>
        <taxon>Glomeromycetes</taxon>
        <taxon>Diversisporales</taxon>
        <taxon>Gigasporaceae</taxon>
        <taxon>Dentiscutata</taxon>
    </lineage>
</organism>
<proteinExistence type="predicted"/>
<reference evidence="1" key="1">
    <citation type="submission" date="2021-06" db="EMBL/GenBank/DDBJ databases">
        <authorList>
            <person name="Kallberg Y."/>
            <person name="Tangrot J."/>
            <person name="Rosling A."/>
        </authorList>
    </citation>
    <scope>NUCLEOTIDE SEQUENCE</scope>
    <source>
        <strain evidence="1">MA453B</strain>
    </source>
</reference>
<dbReference type="AlphaFoldDB" id="A0A9N9KD83"/>